<comment type="caution">
    <text evidence="5">The sequence shown here is derived from an EMBL/GenBank/DDBJ whole genome shotgun (WGS) entry which is preliminary data.</text>
</comment>
<dbReference type="GO" id="GO:0016787">
    <property type="term" value="F:hydrolase activity"/>
    <property type="evidence" value="ECO:0007669"/>
    <property type="project" value="UniProtKB-KW"/>
</dbReference>
<evidence type="ECO:0000256" key="1">
    <source>
        <dbReference type="ARBA" id="ARBA00010088"/>
    </source>
</evidence>
<reference evidence="5 6" key="1">
    <citation type="submission" date="2018-10" db="EMBL/GenBank/DDBJ databases">
        <title>Sequencing the genomes of 1000 actinobacteria strains.</title>
        <authorList>
            <person name="Klenk H.-P."/>
        </authorList>
    </citation>
    <scope>NUCLEOTIDE SEQUENCE [LARGE SCALE GENOMIC DNA]</scope>
    <source>
        <strain evidence="5 6">DSM 43911</strain>
    </source>
</reference>
<dbReference type="Gene3D" id="3.40.50.1820">
    <property type="entry name" value="alpha/beta hydrolase"/>
    <property type="match status" value="1"/>
</dbReference>
<evidence type="ECO:0000256" key="3">
    <source>
        <dbReference type="SAM" id="SignalP"/>
    </source>
</evidence>
<keyword evidence="6" id="KW-1185">Reference proteome</keyword>
<evidence type="ECO:0000313" key="6">
    <source>
        <dbReference type="Proteomes" id="UP000272729"/>
    </source>
</evidence>
<dbReference type="SUPFAM" id="SSF53474">
    <property type="entry name" value="alpha/beta-Hydrolases"/>
    <property type="match status" value="1"/>
</dbReference>
<proteinExistence type="inferred from homology"/>
<sequence>MRGKTALAVVLALTAATAPGVAAAEPGIAWQACGEQGAECGSVRVPLDWDHPGERITLAVSRVKADPARRIGVLFINPGGPGGPGVPMVRDYARDVFPAALRDRFDIVGVDPRGVGESRPAITCPTPPFDPAVTQFPATAEEYRRLVSYNRRVAEDCRRATGPLIDHVDTISAARDFDAVREALGERQVSWLGLSYGTLLGTTYARLFPDRVRAAVFDGAVDHTVGTRRMASDEARVTEDVFTRFAKWCAEEAKCALHDRDVVTYYESLLDRAPLPAQGIPNGIPAEQLGYGTYSALYSPANWSRLAELLRDAETDAAPFAAASTDPAYRVIACHDFPSDVAGFVDLAVRQREVRRIAPVTRGYVEGWDVQAGCAGWPVPAANPWRRETVRGAANVLVVSGEHDPATPMVWGRGLARQIAGSRLVTWSGVGHTGYFNDRATLDREVAHLVSPPGP</sequence>
<dbReference type="EMBL" id="RBXR01000001">
    <property type="protein sequence ID" value="RKT67000.1"/>
    <property type="molecule type" value="Genomic_DNA"/>
</dbReference>
<dbReference type="RefSeq" id="WP_121216979.1">
    <property type="nucleotide sequence ID" value="NZ_JBIUBA010000032.1"/>
</dbReference>
<feature type="signal peptide" evidence="3">
    <location>
        <begin position="1"/>
        <end position="23"/>
    </location>
</feature>
<dbReference type="PANTHER" id="PTHR43248">
    <property type="entry name" value="2-SUCCINYL-6-HYDROXY-2,4-CYCLOHEXADIENE-1-CARBOXYLATE SYNTHASE"/>
    <property type="match status" value="1"/>
</dbReference>
<evidence type="ECO:0000313" key="5">
    <source>
        <dbReference type="EMBL" id="RKT67000.1"/>
    </source>
</evidence>
<protein>
    <submittedName>
        <fullName evidence="5">Alpha/beta hydrolase family protein</fullName>
    </submittedName>
</protein>
<dbReference type="Proteomes" id="UP000272729">
    <property type="component" value="Unassembled WGS sequence"/>
</dbReference>
<evidence type="ECO:0000259" key="4">
    <source>
        <dbReference type="Pfam" id="PF00561"/>
    </source>
</evidence>
<keyword evidence="3" id="KW-0732">Signal</keyword>
<gene>
    <name evidence="5" type="ORF">DFJ66_0168</name>
</gene>
<keyword evidence="2 5" id="KW-0378">Hydrolase</keyword>
<dbReference type="PANTHER" id="PTHR43248:SF30">
    <property type="entry name" value="AB HYDROLASE-1 DOMAIN-CONTAINING PROTEIN"/>
    <property type="match status" value="1"/>
</dbReference>
<feature type="domain" description="AB hydrolase-1" evidence="4">
    <location>
        <begin position="73"/>
        <end position="436"/>
    </location>
</feature>
<accession>A0A495WZF4</accession>
<dbReference type="InterPro" id="IPR029058">
    <property type="entry name" value="AB_hydrolase_fold"/>
</dbReference>
<dbReference type="InterPro" id="IPR051601">
    <property type="entry name" value="Serine_prot/Carboxylest_S33"/>
</dbReference>
<organism evidence="5 6">
    <name type="scientific">Saccharothrix variisporea</name>
    <dbReference type="NCBI Taxonomy" id="543527"/>
    <lineage>
        <taxon>Bacteria</taxon>
        <taxon>Bacillati</taxon>
        <taxon>Actinomycetota</taxon>
        <taxon>Actinomycetes</taxon>
        <taxon>Pseudonocardiales</taxon>
        <taxon>Pseudonocardiaceae</taxon>
        <taxon>Saccharothrix</taxon>
    </lineage>
</organism>
<dbReference type="OrthoDB" id="4006962at2"/>
<dbReference type="InterPro" id="IPR000073">
    <property type="entry name" value="AB_hydrolase_1"/>
</dbReference>
<name>A0A495WZF4_9PSEU</name>
<dbReference type="AlphaFoldDB" id="A0A495WZF4"/>
<evidence type="ECO:0000256" key="2">
    <source>
        <dbReference type="ARBA" id="ARBA00022801"/>
    </source>
</evidence>
<dbReference type="Pfam" id="PF00561">
    <property type="entry name" value="Abhydrolase_1"/>
    <property type="match status" value="1"/>
</dbReference>
<comment type="similarity">
    <text evidence="1">Belongs to the peptidase S33 family.</text>
</comment>
<feature type="chain" id="PRO_5039452754" evidence="3">
    <location>
        <begin position="24"/>
        <end position="455"/>
    </location>
</feature>